<keyword evidence="3" id="KW-1003">Cell membrane</keyword>
<evidence type="ECO:0000256" key="7">
    <source>
        <dbReference type="RuleBase" id="RU365041"/>
    </source>
</evidence>
<accession>A0AAX1UQM1</accession>
<feature type="transmembrane region" description="Helical" evidence="7">
    <location>
        <begin position="135"/>
        <end position="153"/>
    </location>
</feature>
<organism evidence="9 10">
    <name type="scientific">Cereibacter sphaeroides</name>
    <name type="common">Rhodobacter sphaeroides</name>
    <dbReference type="NCBI Taxonomy" id="1063"/>
    <lineage>
        <taxon>Bacteria</taxon>
        <taxon>Pseudomonadati</taxon>
        <taxon>Pseudomonadota</taxon>
        <taxon>Alphaproteobacteria</taxon>
        <taxon>Rhodobacterales</taxon>
        <taxon>Paracoccaceae</taxon>
        <taxon>Cereibacter</taxon>
    </lineage>
</organism>
<keyword evidence="7" id="KW-0997">Cell inner membrane</keyword>
<comment type="similarity">
    <text evidence="2 7">Belongs to the MgtC/SapB family.</text>
</comment>
<comment type="caution">
    <text evidence="9">The sequence shown here is derived from an EMBL/GenBank/DDBJ whole genome shotgun (WGS) entry which is preliminary data.</text>
</comment>
<evidence type="ECO:0000256" key="3">
    <source>
        <dbReference type="ARBA" id="ARBA00022475"/>
    </source>
</evidence>
<keyword evidence="5 7" id="KW-1133">Transmembrane helix</keyword>
<evidence type="ECO:0000256" key="2">
    <source>
        <dbReference type="ARBA" id="ARBA00009298"/>
    </source>
</evidence>
<feature type="transmembrane region" description="Helical" evidence="7">
    <location>
        <begin position="80"/>
        <end position="97"/>
    </location>
</feature>
<comment type="subcellular location">
    <subcellularLocation>
        <location evidence="7">Cell inner membrane</location>
        <topology evidence="7">Multi-pass membrane protein</topology>
    </subcellularLocation>
    <subcellularLocation>
        <location evidence="1">Cell membrane</location>
        <topology evidence="1">Multi-pass membrane protein</topology>
    </subcellularLocation>
</comment>
<dbReference type="EMBL" id="QWGP01000002">
    <property type="protein sequence ID" value="RHZ98260.1"/>
    <property type="molecule type" value="Genomic_DNA"/>
</dbReference>
<proteinExistence type="inferred from homology"/>
<evidence type="ECO:0000256" key="1">
    <source>
        <dbReference type="ARBA" id="ARBA00004651"/>
    </source>
</evidence>
<evidence type="ECO:0000256" key="4">
    <source>
        <dbReference type="ARBA" id="ARBA00022692"/>
    </source>
</evidence>
<name>A0AAX1UQM1_CERSP</name>
<dbReference type="RefSeq" id="WP_118999308.1">
    <property type="nucleotide sequence ID" value="NZ_CP033446.1"/>
</dbReference>
<dbReference type="Pfam" id="PF02308">
    <property type="entry name" value="MgtC"/>
    <property type="match status" value="1"/>
</dbReference>
<reference evidence="9 10" key="1">
    <citation type="submission" date="2018-08" db="EMBL/GenBank/DDBJ databases">
        <title>Draft genome sequence of Rhodobacter sphaeroides FY.</title>
        <authorList>
            <person name="Rayyan A."/>
            <person name="Meyer T.E."/>
            <person name="Kyndt J.A."/>
        </authorList>
    </citation>
    <scope>NUCLEOTIDE SEQUENCE [LARGE SCALE GENOMIC DNA]</scope>
    <source>
        <strain evidence="9 10">FY</strain>
    </source>
</reference>
<evidence type="ECO:0000313" key="10">
    <source>
        <dbReference type="Proteomes" id="UP000266305"/>
    </source>
</evidence>
<dbReference type="PANTHER" id="PTHR33778">
    <property type="entry name" value="PROTEIN MGTC"/>
    <property type="match status" value="1"/>
</dbReference>
<evidence type="ECO:0000256" key="5">
    <source>
        <dbReference type="ARBA" id="ARBA00022989"/>
    </source>
</evidence>
<gene>
    <name evidence="9" type="ORF">D1114_03300</name>
</gene>
<protein>
    <recommendedName>
        <fullName evidence="7">Protein MgtC</fullName>
    </recommendedName>
</protein>
<sequence>MAELLQDFLRQDIALPMISSLVTGFLIGLDREIRGKPAGLRTHALVCFAATILTLAAARQGQWTVVLLPDTQIVADPARMAHGILTGIGFLGAGVIFREGASVHGLTTAASLWITSALGIVYGIGMYWLALAGTAVTLILLVAVRLIHAGLPVRTEIRLRVTLRLGSGFDAERLTALLHSNGVEIGAISRSLSRTSERMRLSTAVHVRQEATLDRLARALTEEPDVLAFDLMPVGDPAGRTLLDRTGDAS</sequence>
<dbReference type="InterPro" id="IPR003416">
    <property type="entry name" value="MgtC/SapB/SrpB/YhiD_fam"/>
</dbReference>
<feature type="transmembrane region" description="Helical" evidence="7">
    <location>
        <begin position="109"/>
        <end position="129"/>
    </location>
</feature>
<dbReference type="PRINTS" id="PR01837">
    <property type="entry name" value="MGTCSAPBPROT"/>
</dbReference>
<evidence type="ECO:0000259" key="8">
    <source>
        <dbReference type="Pfam" id="PF02308"/>
    </source>
</evidence>
<keyword evidence="6 7" id="KW-0472">Membrane</keyword>
<feature type="domain" description="MgtC/SapB/SrpB/YhiD N-terminal" evidence="8">
    <location>
        <begin position="18"/>
        <end position="148"/>
    </location>
</feature>
<evidence type="ECO:0000256" key="6">
    <source>
        <dbReference type="ARBA" id="ARBA00023136"/>
    </source>
</evidence>
<dbReference type="AlphaFoldDB" id="A0AAX1UQM1"/>
<evidence type="ECO:0000313" key="9">
    <source>
        <dbReference type="EMBL" id="RHZ98260.1"/>
    </source>
</evidence>
<dbReference type="GO" id="GO:0005886">
    <property type="term" value="C:plasma membrane"/>
    <property type="evidence" value="ECO:0007669"/>
    <property type="project" value="UniProtKB-SubCell"/>
</dbReference>
<dbReference type="Proteomes" id="UP000266305">
    <property type="component" value="Unassembled WGS sequence"/>
</dbReference>
<feature type="transmembrane region" description="Helical" evidence="7">
    <location>
        <begin position="42"/>
        <end position="60"/>
    </location>
</feature>
<dbReference type="PANTHER" id="PTHR33778:SF1">
    <property type="entry name" value="MAGNESIUM TRANSPORTER YHID-RELATED"/>
    <property type="match status" value="1"/>
</dbReference>
<dbReference type="InterPro" id="IPR049177">
    <property type="entry name" value="MgtC_SapB_SrpB_YhiD_N"/>
</dbReference>
<keyword evidence="4 7" id="KW-0812">Transmembrane</keyword>